<comment type="caution">
    <text evidence="1">The sequence shown here is derived from an EMBL/GenBank/DDBJ whole genome shotgun (WGS) entry which is preliminary data.</text>
</comment>
<dbReference type="EMBL" id="CAVMJV010000141">
    <property type="protein sequence ID" value="CAK5111844.1"/>
    <property type="molecule type" value="Genomic_DNA"/>
</dbReference>
<proteinExistence type="predicted"/>
<reference evidence="1" key="1">
    <citation type="submission" date="2023-11" db="EMBL/GenBank/DDBJ databases">
        <authorList>
            <person name="Poullet M."/>
        </authorList>
    </citation>
    <scope>NUCLEOTIDE SEQUENCE</scope>
    <source>
        <strain evidence="1">E1834</strain>
    </source>
</reference>
<accession>A0ACB1AY64</accession>
<evidence type="ECO:0000313" key="2">
    <source>
        <dbReference type="Proteomes" id="UP001497535"/>
    </source>
</evidence>
<name>A0ACB1AY64_MELEN</name>
<gene>
    <name evidence="1" type="ORF">MENTE1834_LOCUS44767</name>
</gene>
<sequence>MQHYFQPQEGIMPEDQQQYYANQQQKLQTFLSNYQKSQKHQKHYKHSVELSAKTIGASKQFKASVQLQAQCNDKMQVCQLRLGAERSKMNEERGMWTMKGLVEMVMPGGAEEENSNNYSSDQFLSFANLHWGADTRKQQVNMRIVGEQAPERTSGWYMFQNQQEGENQEREQNEENQNSDQNSSPFITKLQRRTAFINLYNCRMEYTNLTPATRNVFERAVELVNSKYFWNSKTELKGESSLNPENGKVYCTLSIDSLTQNHANITLMTPEQIVHLQQIEMPFKLRPFSLRRRNVQSIQSFDQFYSQQEIKNRAECSIDGRIVRTFDGKRYKAPLSTSCYSVLAKDCGRMIHIPDFKLKILTPGQSIECQHERADSRKIVCKINGRYLNENNENNLVEYSNAKMSDVTLHLDEVSVRFNGYKAWIKLSGAYRNTQCGLCGHYDDATNDENEMIMANNEFTSNLAQFHRSYSLSNSHDSNDLMCNEQQLDRFYEENKNKFGYSEALEIIEEEKGNEMKEGNKNKKYNEWEDEMFDGTLGDQSENDEAYFSDNYEGNEQYIMRSEMNGNRMEKIIGW</sequence>
<protein>
    <submittedName>
        <fullName evidence="1">Uncharacterized protein</fullName>
    </submittedName>
</protein>
<organism evidence="1 2">
    <name type="scientific">Meloidogyne enterolobii</name>
    <name type="common">Root-knot nematode worm</name>
    <name type="synonym">Meloidogyne mayaguensis</name>
    <dbReference type="NCBI Taxonomy" id="390850"/>
    <lineage>
        <taxon>Eukaryota</taxon>
        <taxon>Metazoa</taxon>
        <taxon>Ecdysozoa</taxon>
        <taxon>Nematoda</taxon>
        <taxon>Chromadorea</taxon>
        <taxon>Rhabditida</taxon>
        <taxon>Tylenchina</taxon>
        <taxon>Tylenchomorpha</taxon>
        <taxon>Tylenchoidea</taxon>
        <taxon>Meloidogynidae</taxon>
        <taxon>Meloidogyninae</taxon>
        <taxon>Meloidogyne</taxon>
    </lineage>
</organism>
<dbReference type="Proteomes" id="UP001497535">
    <property type="component" value="Unassembled WGS sequence"/>
</dbReference>
<evidence type="ECO:0000313" key="1">
    <source>
        <dbReference type="EMBL" id="CAK5111844.1"/>
    </source>
</evidence>
<keyword evidence="2" id="KW-1185">Reference proteome</keyword>